<reference evidence="2" key="1">
    <citation type="submission" date="2022-03" db="EMBL/GenBank/DDBJ databases">
        <authorList>
            <person name="Alioto T."/>
            <person name="Alioto T."/>
            <person name="Gomez Garrido J."/>
        </authorList>
    </citation>
    <scope>NUCLEOTIDE SEQUENCE</scope>
</reference>
<proteinExistence type="predicted"/>
<evidence type="ECO:0000313" key="2">
    <source>
        <dbReference type="EMBL" id="CAH2251503.1"/>
    </source>
</evidence>
<sequence length="144" mass="15896">MKMSLSLLETARSRYETAVTPFTVPLPTPDDQADGKDPPKLEQEDSRESGQKEPGEVQEDLGFAQNREAKRWGSELVKNAGLKAGEDPVNDGKTEMSGKYAQTRPGDDLRDEGWSDILHDVPTPSFKDTSGKNLKHKRAQAASR</sequence>
<dbReference type="AlphaFoldDB" id="A0AAD1REU9"/>
<keyword evidence="3" id="KW-1185">Reference proteome</keyword>
<evidence type="ECO:0000313" key="3">
    <source>
        <dbReference type="Proteomes" id="UP001295444"/>
    </source>
</evidence>
<dbReference type="EMBL" id="OW240913">
    <property type="protein sequence ID" value="CAH2251503.1"/>
    <property type="molecule type" value="Genomic_DNA"/>
</dbReference>
<organism evidence="2 3">
    <name type="scientific">Pelobates cultripes</name>
    <name type="common">Western spadefoot toad</name>
    <dbReference type="NCBI Taxonomy" id="61616"/>
    <lineage>
        <taxon>Eukaryota</taxon>
        <taxon>Metazoa</taxon>
        <taxon>Chordata</taxon>
        <taxon>Craniata</taxon>
        <taxon>Vertebrata</taxon>
        <taxon>Euteleostomi</taxon>
        <taxon>Amphibia</taxon>
        <taxon>Batrachia</taxon>
        <taxon>Anura</taxon>
        <taxon>Pelobatoidea</taxon>
        <taxon>Pelobatidae</taxon>
        <taxon>Pelobates</taxon>
    </lineage>
</organism>
<feature type="compositionally biased region" description="Basic and acidic residues" evidence="1">
    <location>
        <begin position="33"/>
        <end position="55"/>
    </location>
</feature>
<name>A0AAD1REU9_PELCU</name>
<feature type="compositionally biased region" description="Basic and acidic residues" evidence="1">
    <location>
        <begin position="105"/>
        <end position="119"/>
    </location>
</feature>
<accession>A0AAD1REU9</accession>
<dbReference type="Proteomes" id="UP001295444">
    <property type="component" value="Chromosome 02"/>
</dbReference>
<gene>
    <name evidence="2" type="ORF">PECUL_23A011109</name>
</gene>
<protein>
    <submittedName>
        <fullName evidence="2">Uncharacterized protein</fullName>
    </submittedName>
</protein>
<feature type="region of interest" description="Disordered" evidence="1">
    <location>
        <begin position="18"/>
        <end position="144"/>
    </location>
</feature>
<feature type="compositionally biased region" description="Basic residues" evidence="1">
    <location>
        <begin position="133"/>
        <end position="144"/>
    </location>
</feature>
<feature type="compositionally biased region" description="Basic and acidic residues" evidence="1">
    <location>
        <begin position="84"/>
        <end position="96"/>
    </location>
</feature>
<evidence type="ECO:0000256" key="1">
    <source>
        <dbReference type="SAM" id="MobiDB-lite"/>
    </source>
</evidence>